<feature type="region of interest" description="Disordered" evidence="5">
    <location>
        <begin position="155"/>
        <end position="186"/>
    </location>
</feature>
<dbReference type="RefSeq" id="XP_052737886.1">
    <property type="nucleotide sequence ID" value="XM_052881926.1"/>
</dbReference>
<reference evidence="8" key="2">
    <citation type="submission" date="2025-08" db="UniProtKB">
        <authorList>
            <consortium name="RefSeq"/>
        </authorList>
    </citation>
    <scope>IDENTIFICATION</scope>
</reference>
<feature type="compositionally biased region" description="Basic and acidic residues" evidence="5">
    <location>
        <begin position="157"/>
        <end position="167"/>
    </location>
</feature>
<organism evidence="7 8">
    <name type="scientific">Bicyclus anynana</name>
    <name type="common">Squinting bush brown butterfly</name>
    <dbReference type="NCBI Taxonomy" id="110368"/>
    <lineage>
        <taxon>Eukaryota</taxon>
        <taxon>Metazoa</taxon>
        <taxon>Ecdysozoa</taxon>
        <taxon>Arthropoda</taxon>
        <taxon>Hexapoda</taxon>
        <taxon>Insecta</taxon>
        <taxon>Pterygota</taxon>
        <taxon>Neoptera</taxon>
        <taxon>Endopterygota</taxon>
        <taxon>Lepidoptera</taxon>
        <taxon>Glossata</taxon>
        <taxon>Ditrysia</taxon>
        <taxon>Papilionoidea</taxon>
        <taxon>Nymphalidae</taxon>
        <taxon>Satyrinae</taxon>
        <taxon>Satyrini</taxon>
        <taxon>Mycalesina</taxon>
        <taxon>Bicyclus</taxon>
    </lineage>
</organism>
<dbReference type="GeneID" id="112051803"/>
<sequence>MQAAAATPLLRRAATAPHRVASPLGSKSTVHLVHWAYLRGHPKPQLNNNHETELLKSIFVLPVTSGRTLDIKDKIDIKAERSKRVSVPTLGAQYRIYSDDNLPKAICHDCLQQVSILHLYTVKVDKTQKFLEFHNIKSNAINTERHKLHPIIAAIPKHKENDIKSNDNSKQTSPKVKVPPTDFQQGDANTLKLQKRKSPADMRFLEVMPLDEFAITESIDKSLLNSTASSNKPSQLKEKDIKENADVQSNDVLDPIVLVDGRPAKQGAALDKQITLFYKMECCICHKQDFHFRSLMKHYKDRHGVPGYVTCCEKKFHYFYPKKIIEHMAYHLQPNIFMCRSCHQNFQTSQQLLEHQSNGGMSEGKIACPRCTDRYPTYQELGWHIVTHRSDKLQCDYCGKLLKHHHRKKTVNHMEDVILCSHCVRTLKSLEKQEREIKEKVKAKSNDVVTIQKYQKFRQAMGLSADEDGSTD</sequence>
<dbReference type="Gene3D" id="3.30.160.60">
    <property type="entry name" value="Classic Zinc Finger"/>
    <property type="match status" value="1"/>
</dbReference>
<protein>
    <submittedName>
        <fullName evidence="8">Zinc finger protein 280A-like</fullName>
    </submittedName>
</protein>
<evidence type="ECO:0000256" key="4">
    <source>
        <dbReference type="ARBA" id="ARBA00022833"/>
    </source>
</evidence>
<dbReference type="InterPro" id="IPR013087">
    <property type="entry name" value="Znf_C2H2_type"/>
</dbReference>
<keyword evidence="2" id="KW-0677">Repeat</keyword>
<keyword evidence="1" id="KW-0479">Metal-binding</keyword>
<keyword evidence="7" id="KW-1185">Reference proteome</keyword>
<feature type="domain" description="C2H2-type" evidence="6">
    <location>
        <begin position="368"/>
        <end position="388"/>
    </location>
</feature>
<dbReference type="PANTHER" id="PTHR24379">
    <property type="entry name" value="KRAB AND ZINC FINGER DOMAIN-CONTAINING"/>
    <property type="match status" value="1"/>
</dbReference>
<gene>
    <name evidence="8" type="primary">LOC112051803</name>
</gene>
<accession>A0ABM3LFN9</accession>
<keyword evidence="3" id="KW-0863">Zinc-finger</keyword>
<evidence type="ECO:0000313" key="8">
    <source>
        <dbReference type="RefSeq" id="XP_052737886.1"/>
    </source>
</evidence>
<evidence type="ECO:0000256" key="2">
    <source>
        <dbReference type="ARBA" id="ARBA00022737"/>
    </source>
</evidence>
<keyword evidence="4" id="KW-0862">Zinc</keyword>
<dbReference type="Gene3D" id="3.40.1800.20">
    <property type="match status" value="1"/>
</dbReference>
<evidence type="ECO:0000313" key="7">
    <source>
        <dbReference type="Proteomes" id="UP001652582"/>
    </source>
</evidence>
<dbReference type="PROSITE" id="PS00028">
    <property type="entry name" value="ZINC_FINGER_C2H2_1"/>
    <property type="match status" value="1"/>
</dbReference>
<proteinExistence type="predicted"/>
<evidence type="ECO:0000256" key="1">
    <source>
        <dbReference type="ARBA" id="ARBA00022723"/>
    </source>
</evidence>
<evidence type="ECO:0000256" key="5">
    <source>
        <dbReference type="SAM" id="MobiDB-lite"/>
    </source>
</evidence>
<dbReference type="PANTHER" id="PTHR24379:SF127">
    <property type="entry name" value="BLOODY FINGERS-RELATED"/>
    <property type="match status" value="1"/>
</dbReference>
<name>A0ABM3LFN9_BICAN</name>
<dbReference type="Proteomes" id="UP001652582">
    <property type="component" value="Chromosome 1"/>
</dbReference>
<reference evidence="7" key="1">
    <citation type="submission" date="2025-05" db="UniProtKB">
        <authorList>
            <consortium name="RefSeq"/>
        </authorList>
    </citation>
    <scope>NUCLEOTIDE SEQUENCE [LARGE SCALE GENOMIC DNA]</scope>
</reference>
<evidence type="ECO:0000256" key="3">
    <source>
        <dbReference type="ARBA" id="ARBA00022771"/>
    </source>
</evidence>
<evidence type="ECO:0000259" key="6">
    <source>
        <dbReference type="PROSITE" id="PS00028"/>
    </source>
</evidence>